<dbReference type="GO" id="GO:0004984">
    <property type="term" value="F:olfactory receptor activity"/>
    <property type="evidence" value="ECO:0007669"/>
    <property type="project" value="InterPro"/>
</dbReference>
<dbReference type="EMBL" id="SGBU01000268">
    <property type="protein sequence ID" value="KAF3054411.1"/>
    <property type="molecule type" value="Genomic_DNA"/>
</dbReference>
<evidence type="ECO:0000256" key="9">
    <source>
        <dbReference type="ARBA" id="ARBA00023224"/>
    </source>
</evidence>
<evidence type="ECO:0000256" key="2">
    <source>
        <dbReference type="ARBA" id="ARBA00022475"/>
    </source>
</evidence>
<evidence type="ECO:0000256" key="6">
    <source>
        <dbReference type="ARBA" id="ARBA00022989"/>
    </source>
</evidence>
<name>A0A6G1LPM6_9HYME</name>
<reference evidence="11 12" key="1">
    <citation type="submission" date="2019-08" db="EMBL/GenBank/DDBJ databases">
        <title>High quality draft denovo assembly of Nylanderia fulva.</title>
        <authorList>
            <person name="Vargo E.L."/>
            <person name="Tarone A.M."/>
            <person name="Konganti K.R."/>
        </authorList>
    </citation>
    <scope>NUCLEOTIDE SEQUENCE [LARGE SCALE GENOMIC DNA]</scope>
    <source>
        <strain evidence="11">TAMU-Nful-2015</strain>
        <tissue evidence="11">Whole body</tissue>
    </source>
</reference>
<evidence type="ECO:0000313" key="11">
    <source>
        <dbReference type="EMBL" id="KAF3054411.1"/>
    </source>
</evidence>
<feature type="transmembrane region" description="Helical" evidence="10">
    <location>
        <begin position="182"/>
        <end position="210"/>
    </location>
</feature>
<accession>A0A6G1LPM6</accession>
<feature type="transmembrane region" description="Helical" evidence="10">
    <location>
        <begin position="63"/>
        <end position="82"/>
    </location>
</feature>
<dbReference type="InterPro" id="IPR004117">
    <property type="entry name" value="7tm6_olfct_rcpt"/>
</dbReference>
<keyword evidence="4 10" id="KW-0812">Transmembrane</keyword>
<keyword evidence="5" id="KW-0552">Olfaction</keyword>
<dbReference type="Pfam" id="PF02949">
    <property type="entry name" value="7tm_6"/>
    <property type="match status" value="1"/>
</dbReference>
<feature type="transmembrane region" description="Helical" evidence="10">
    <location>
        <begin position="102"/>
        <end position="130"/>
    </location>
</feature>
<evidence type="ECO:0000256" key="10">
    <source>
        <dbReference type="SAM" id="Phobius"/>
    </source>
</evidence>
<evidence type="ECO:0000256" key="3">
    <source>
        <dbReference type="ARBA" id="ARBA00022606"/>
    </source>
</evidence>
<dbReference type="AlphaFoldDB" id="A0A6G1LPM6"/>
<comment type="subcellular location">
    <subcellularLocation>
        <location evidence="1">Cell membrane</location>
        <topology evidence="1">Multi-pass membrane protein</topology>
    </subcellularLocation>
</comment>
<keyword evidence="6 10" id="KW-1133">Transmembrane helix</keyword>
<dbReference type="Proteomes" id="UP000479987">
    <property type="component" value="Unassembled WGS sequence"/>
</dbReference>
<keyword evidence="3" id="KW-0716">Sensory transduction</keyword>
<evidence type="ECO:0000256" key="7">
    <source>
        <dbReference type="ARBA" id="ARBA00023136"/>
    </source>
</evidence>
<evidence type="ECO:0000256" key="4">
    <source>
        <dbReference type="ARBA" id="ARBA00022692"/>
    </source>
</evidence>
<dbReference type="PANTHER" id="PTHR21137:SF35">
    <property type="entry name" value="ODORANT RECEPTOR 19A-RELATED"/>
    <property type="match status" value="1"/>
</dbReference>
<keyword evidence="12" id="KW-1185">Reference proteome</keyword>
<dbReference type="GO" id="GO:0005886">
    <property type="term" value="C:plasma membrane"/>
    <property type="evidence" value="ECO:0007669"/>
    <property type="project" value="UniProtKB-SubCell"/>
</dbReference>
<keyword evidence="8 11" id="KW-0675">Receptor</keyword>
<evidence type="ECO:0000256" key="1">
    <source>
        <dbReference type="ARBA" id="ARBA00004651"/>
    </source>
</evidence>
<evidence type="ECO:0000256" key="5">
    <source>
        <dbReference type="ARBA" id="ARBA00022725"/>
    </source>
</evidence>
<feature type="transmembrane region" description="Helical" evidence="10">
    <location>
        <begin position="216"/>
        <end position="237"/>
    </location>
</feature>
<organism evidence="11 12">
    <name type="scientific">Nylanderia fulva</name>
    <dbReference type="NCBI Taxonomy" id="613905"/>
    <lineage>
        <taxon>Eukaryota</taxon>
        <taxon>Metazoa</taxon>
        <taxon>Ecdysozoa</taxon>
        <taxon>Arthropoda</taxon>
        <taxon>Hexapoda</taxon>
        <taxon>Insecta</taxon>
        <taxon>Pterygota</taxon>
        <taxon>Neoptera</taxon>
        <taxon>Endopterygota</taxon>
        <taxon>Hymenoptera</taxon>
        <taxon>Apocrita</taxon>
        <taxon>Aculeata</taxon>
        <taxon>Formicoidea</taxon>
        <taxon>Formicidae</taxon>
        <taxon>Formicinae</taxon>
        <taxon>Nylanderia</taxon>
    </lineage>
</organism>
<dbReference type="GO" id="GO:0007165">
    <property type="term" value="P:signal transduction"/>
    <property type="evidence" value="ECO:0007669"/>
    <property type="project" value="UniProtKB-KW"/>
</dbReference>
<dbReference type="GO" id="GO:0005549">
    <property type="term" value="F:odorant binding"/>
    <property type="evidence" value="ECO:0007669"/>
    <property type="project" value="InterPro"/>
</dbReference>
<keyword evidence="7 10" id="KW-0472">Membrane</keyword>
<keyword evidence="9" id="KW-0807">Transducer</keyword>
<evidence type="ECO:0000256" key="8">
    <source>
        <dbReference type="ARBA" id="ARBA00023170"/>
    </source>
</evidence>
<sequence>MKEIYENLVLLEMYVENIRVWLFTKFAEILMIMEEDWNDCNNSDINMRETRCKAKLAGRITNAMFTLHTLTIVGYSIGVFLADVDIDDHQSELPLLLRWYKTLLYVQFVHLILSGCGTGLLNALLLTLILHLGGQMDILRCWLTKLVIKNNEEGGELGVTTNEIIRKHQKVIKFAEYIENMYTYIALLQFTLNTVLICSLAFLIVTAIGSPDAVELIMRTLLFYTVTNLEAFIFCYAGEYLKNKSRAIGNAAYYSAWYEMKPENSRNLIFIILRAQKQLTLTVGKIMDLSLESFTDIMKASGSYLSVLLAMQ</sequence>
<proteinExistence type="predicted"/>
<dbReference type="PANTHER" id="PTHR21137">
    <property type="entry name" value="ODORANT RECEPTOR"/>
    <property type="match status" value="1"/>
</dbReference>
<comment type="caution">
    <text evidence="11">The sequence shown here is derived from an EMBL/GenBank/DDBJ whole genome shotgun (WGS) entry which is preliminary data.</text>
</comment>
<protein>
    <submittedName>
        <fullName evidence="11">Odorant receptor 120</fullName>
    </submittedName>
</protein>
<evidence type="ECO:0000313" key="12">
    <source>
        <dbReference type="Proteomes" id="UP000479987"/>
    </source>
</evidence>
<gene>
    <name evidence="11" type="primary">Or-120</name>
    <name evidence="11" type="synonym">Nful_v1.0-Or-120</name>
    <name evidence="11" type="ORF">NFUL_NFUL000215</name>
</gene>
<keyword evidence="2" id="KW-1003">Cell membrane</keyword>